<dbReference type="EMBL" id="HBHI01001949">
    <property type="protein sequence ID" value="CAD9657161.1"/>
    <property type="molecule type" value="Transcribed_RNA"/>
</dbReference>
<protein>
    <submittedName>
        <fullName evidence="2">Uncharacterized protein</fullName>
    </submittedName>
</protein>
<dbReference type="AlphaFoldDB" id="A0A7S2VYR0"/>
<feature type="compositionally biased region" description="Low complexity" evidence="1">
    <location>
        <begin position="207"/>
        <end position="216"/>
    </location>
</feature>
<feature type="region of interest" description="Disordered" evidence="1">
    <location>
        <begin position="174"/>
        <end position="230"/>
    </location>
</feature>
<feature type="compositionally biased region" description="Basic residues" evidence="1">
    <location>
        <begin position="217"/>
        <end position="230"/>
    </location>
</feature>
<gene>
    <name evidence="2" type="ORF">EANT1437_LOCUS960</name>
</gene>
<sequence length="230" mass="24446">MCGCPIDPANESDRRSSVPSVAPSSMPSVASSISFIPSSVPSLSKINAQEVNTTVTAIVSSLTCTKVNQEIIRNIVIDEITVRAPLASHLVDTSCGALEGPTRVRRLTDLFTLYIVILTIVDPDAPPGSGPTFSSLKNAVIKSTTFAVHSVEPEAKVSLPVILVVMTEMPSVVPSDIPTEVPSTKSKSNKVSKGFKKVKTPKTHRAPTIPKGNKGPKTPKTHKTEKKGKR</sequence>
<feature type="region of interest" description="Disordered" evidence="1">
    <location>
        <begin position="1"/>
        <end position="23"/>
    </location>
</feature>
<accession>A0A7S2VYR0</accession>
<feature type="compositionally biased region" description="Basic residues" evidence="1">
    <location>
        <begin position="187"/>
        <end position="205"/>
    </location>
</feature>
<name>A0A7S2VYR0_9STRA</name>
<proteinExistence type="predicted"/>
<evidence type="ECO:0000313" key="2">
    <source>
        <dbReference type="EMBL" id="CAD9657161.1"/>
    </source>
</evidence>
<evidence type="ECO:0000256" key="1">
    <source>
        <dbReference type="SAM" id="MobiDB-lite"/>
    </source>
</evidence>
<reference evidence="2" key="1">
    <citation type="submission" date="2021-01" db="EMBL/GenBank/DDBJ databases">
        <authorList>
            <person name="Corre E."/>
            <person name="Pelletier E."/>
            <person name="Niang G."/>
            <person name="Scheremetjew M."/>
            <person name="Finn R."/>
            <person name="Kale V."/>
            <person name="Holt S."/>
            <person name="Cochrane G."/>
            <person name="Meng A."/>
            <person name="Brown T."/>
            <person name="Cohen L."/>
        </authorList>
    </citation>
    <scope>NUCLEOTIDE SEQUENCE</scope>
    <source>
        <strain evidence="2">CCMP1452</strain>
    </source>
</reference>
<organism evidence="2">
    <name type="scientific">Eucampia antarctica</name>
    <dbReference type="NCBI Taxonomy" id="49252"/>
    <lineage>
        <taxon>Eukaryota</taxon>
        <taxon>Sar</taxon>
        <taxon>Stramenopiles</taxon>
        <taxon>Ochrophyta</taxon>
        <taxon>Bacillariophyta</taxon>
        <taxon>Mediophyceae</taxon>
        <taxon>Biddulphiophycidae</taxon>
        <taxon>Hemiaulales</taxon>
        <taxon>Hemiaulaceae</taxon>
        <taxon>Eucampia</taxon>
    </lineage>
</organism>